<dbReference type="EMBL" id="LKMD01000103">
    <property type="protein sequence ID" value="PIA96055.1"/>
    <property type="molecule type" value="Genomic_DNA"/>
</dbReference>
<evidence type="ECO:0000313" key="2">
    <source>
        <dbReference type="EMBL" id="WPB07552.1"/>
    </source>
</evidence>
<evidence type="ECO:0000313" key="1">
    <source>
        <dbReference type="EMBL" id="PIA96055.1"/>
    </source>
</evidence>
<evidence type="ECO:0000313" key="4">
    <source>
        <dbReference type="Proteomes" id="UP001302367"/>
    </source>
</evidence>
<reference evidence="2 4" key="2">
    <citation type="submission" date="2023-09" db="EMBL/GenBank/DDBJ databases">
        <title>Complete-Gapless Cercospora beticola genome.</title>
        <authorList>
            <person name="Wyatt N.A."/>
            <person name="Spanner R.E."/>
            <person name="Bolton M.D."/>
        </authorList>
    </citation>
    <scope>NUCLEOTIDE SEQUENCE [LARGE SCALE GENOMIC DNA]</scope>
    <source>
        <strain evidence="2">Cb09-40</strain>
    </source>
</reference>
<dbReference type="AlphaFoldDB" id="A0A2G5HU50"/>
<proteinExistence type="predicted"/>
<name>A0A2G5HU50_CERBT</name>
<dbReference type="Proteomes" id="UP001302367">
    <property type="component" value="Chromosome 8"/>
</dbReference>
<evidence type="ECO:0008006" key="5">
    <source>
        <dbReference type="Google" id="ProtNLM"/>
    </source>
</evidence>
<dbReference type="EMBL" id="CP134191">
    <property type="protein sequence ID" value="WPB07552.1"/>
    <property type="molecule type" value="Genomic_DNA"/>
</dbReference>
<reference evidence="1 3" key="1">
    <citation type="submission" date="2015-10" db="EMBL/GenBank/DDBJ databases">
        <title>The cercosporin biosynthetic gene cluster was horizontally transferred to several fungal lineages and shown to be expanded in Cercospora beticola based on microsynteny with recipient genomes.</title>
        <authorList>
            <person name="De Jonge R."/>
            <person name="Ebert M.K."/>
            <person name="Suttle J.C."/>
            <person name="Jurick Ii W.M."/>
            <person name="Secor G.A."/>
            <person name="Thomma B.P."/>
            <person name="Van De Peer Y."/>
            <person name="Bolton M.D."/>
        </authorList>
    </citation>
    <scope>NUCLEOTIDE SEQUENCE [LARGE SCALE GENOMIC DNA]</scope>
    <source>
        <strain evidence="1 3">09-40</strain>
    </source>
</reference>
<keyword evidence="4" id="KW-1185">Reference proteome</keyword>
<organism evidence="1 3">
    <name type="scientific">Cercospora beticola</name>
    <name type="common">Sugarbeet leaf spot fungus</name>
    <dbReference type="NCBI Taxonomy" id="122368"/>
    <lineage>
        <taxon>Eukaryota</taxon>
        <taxon>Fungi</taxon>
        <taxon>Dikarya</taxon>
        <taxon>Ascomycota</taxon>
        <taxon>Pezizomycotina</taxon>
        <taxon>Dothideomycetes</taxon>
        <taxon>Dothideomycetidae</taxon>
        <taxon>Mycosphaerellales</taxon>
        <taxon>Mycosphaerellaceae</taxon>
        <taxon>Cercospora</taxon>
    </lineage>
</organism>
<evidence type="ECO:0000313" key="3">
    <source>
        <dbReference type="Proteomes" id="UP000230605"/>
    </source>
</evidence>
<dbReference type="SUPFAM" id="SSF53335">
    <property type="entry name" value="S-adenosyl-L-methionine-dependent methyltransferases"/>
    <property type="match status" value="1"/>
</dbReference>
<gene>
    <name evidence="1" type="ORF">CB0940_10821</name>
    <name evidence="2" type="ORF">RHO25_012213</name>
</gene>
<sequence>MMAASNGTGQELATTLSKSTISGGSDAIQIFQLVHRLNILAKWFNNDLDKAKAALQGRCVLELGCGQGDMTVALAHLVQNQLHDEDSEHHDNVAKGKILALDPGDLDYGAPYTLRQAQKHISDSASGLGKCINWIQYDPIEYLENLDTQNEGTSTADGLPDFIILAHSIFYLPNEDYFSRLLRALHNAAAQSQTQNKNGDPPRLLLAEWGLRVTNPAAEAHVLAVEIQKARPIEEGNVQCVISPARIVELAKEAGWRIEREAWIECPQVDDGKWEVGAVKADTKLDGLHEDSEIKRKYQRMLELSEKEGEVRSMDVWTGVFGLE</sequence>
<dbReference type="Gene3D" id="3.40.50.150">
    <property type="entry name" value="Vaccinia Virus protein VP39"/>
    <property type="match status" value="1"/>
</dbReference>
<dbReference type="OrthoDB" id="8300214at2759"/>
<protein>
    <recommendedName>
        <fullName evidence="5">Methyltransferase domain-containing protein</fullName>
    </recommendedName>
</protein>
<accession>A0A2G5HU50</accession>
<dbReference type="InterPro" id="IPR029063">
    <property type="entry name" value="SAM-dependent_MTases_sf"/>
</dbReference>
<dbReference type="Proteomes" id="UP000230605">
    <property type="component" value="Chromosome 8"/>
</dbReference>